<evidence type="ECO:0000313" key="1">
    <source>
        <dbReference type="EMBL" id="MQW73464.1"/>
    </source>
</evidence>
<dbReference type="EMBL" id="WISB01000205">
    <property type="protein sequence ID" value="MQW73464.1"/>
    <property type="molecule type" value="Genomic_DNA"/>
</dbReference>
<dbReference type="AlphaFoldDB" id="A0A6G1WUP5"/>
<comment type="caution">
    <text evidence="1">The sequence shown here is derived from an EMBL/GenBank/DDBJ whole genome shotgun (WGS) entry which is preliminary data.</text>
</comment>
<gene>
    <name evidence="1" type="ORF">GHJ91_31540</name>
</gene>
<name>A0A6G1WUP5_9HYPH</name>
<organism evidence="1">
    <name type="scientific">Sinorhizobium medicae</name>
    <dbReference type="NCBI Taxonomy" id="110321"/>
    <lineage>
        <taxon>Bacteria</taxon>
        <taxon>Pseudomonadati</taxon>
        <taxon>Pseudomonadota</taxon>
        <taxon>Alphaproteobacteria</taxon>
        <taxon>Hyphomicrobiales</taxon>
        <taxon>Rhizobiaceae</taxon>
        <taxon>Sinorhizobium/Ensifer group</taxon>
        <taxon>Sinorhizobium</taxon>
    </lineage>
</organism>
<proteinExistence type="predicted"/>
<protein>
    <submittedName>
        <fullName evidence="1">Uncharacterized protein</fullName>
    </submittedName>
</protein>
<dbReference type="RefSeq" id="WP_153414258.1">
    <property type="nucleotide sequence ID" value="NZ_CP140927.1"/>
</dbReference>
<sequence length="50" mass="5542">MQDHTNEALPSNLKVSRKGGQLILTTRTATIYIDASRWKEVVAAITEVSQ</sequence>
<accession>A0A6G1WUP5</accession>
<reference evidence="1" key="1">
    <citation type="journal article" date="2013" name="Genome Biol.">
        <title>Comparative genomics of the core and accessory genomes of 48 Sinorhizobium strains comprising five genospecies.</title>
        <authorList>
            <person name="Sugawara M."/>
            <person name="Epstein B."/>
            <person name="Badgley B.D."/>
            <person name="Unno T."/>
            <person name="Xu L."/>
            <person name="Reese J."/>
            <person name="Gyaneshwar P."/>
            <person name="Denny R."/>
            <person name="Mudge J."/>
            <person name="Bharti A.K."/>
            <person name="Farmer A.D."/>
            <person name="May G.D."/>
            <person name="Woodward J.E."/>
            <person name="Medigue C."/>
            <person name="Vallenet D."/>
            <person name="Lajus A."/>
            <person name="Rouy Z."/>
            <person name="Martinez-Vaz B."/>
            <person name="Tiffin P."/>
            <person name="Young N.D."/>
            <person name="Sadowsky M.J."/>
        </authorList>
    </citation>
    <scope>NUCLEOTIDE SEQUENCE</scope>
    <source>
        <strain evidence="1">M1</strain>
    </source>
</reference>